<evidence type="ECO:0008006" key="5">
    <source>
        <dbReference type="Google" id="ProtNLM"/>
    </source>
</evidence>
<keyword evidence="2" id="KW-0732">Signal</keyword>
<keyword evidence="4" id="KW-1185">Reference proteome</keyword>
<proteinExistence type="predicted"/>
<organism evidence="3 4">
    <name type="scientific">Mesoflavibacter profundi</name>
    <dbReference type="NCBI Taxonomy" id="2708110"/>
    <lineage>
        <taxon>Bacteria</taxon>
        <taxon>Pseudomonadati</taxon>
        <taxon>Bacteroidota</taxon>
        <taxon>Flavobacteriia</taxon>
        <taxon>Flavobacteriales</taxon>
        <taxon>Flavobacteriaceae</taxon>
        <taxon>Mesoflavibacter</taxon>
    </lineage>
</organism>
<feature type="region of interest" description="Disordered" evidence="1">
    <location>
        <begin position="128"/>
        <end position="162"/>
    </location>
</feature>
<feature type="chain" id="PRO_5047057639" description="DUF4890 domain-containing protein" evidence="2">
    <location>
        <begin position="19"/>
        <end position="162"/>
    </location>
</feature>
<dbReference type="EMBL" id="JAPFGC010000002">
    <property type="protein sequence ID" value="MDA0177301.1"/>
    <property type="molecule type" value="Genomic_DNA"/>
</dbReference>
<evidence type="ECO:0000313" key="3">
    <source>
        <dbReference type="EMBL" id="MDA0177301.1"/>
    </source>
</evidence>
<dbReference type="Gene3D" id="1.20.120.1490">
    <property type="match status" value="1"/>
</dbReference>
<feature type="signal peptide" evidence="2">
    <location>
        <begin position="1"/>
        <end position="18"/>
    </location>
</feature>
<accession>A0ABT4RZS0</accession>
<feature type="compositionally biased region" description="Basic and acidic residues" evidence="1">
    <location>
        <begin position="149"/>
        <end position="162"/>
    </location>
</feature>
<gene>
    <name evidence="3" type="ORF">OOZ35_07355</name>
</gene>
<dbReference type="Proteomes" id="UP001149142">
    <property type="component" value="Unassembled WGS sequence"/>
</dbReference>
<protein>
    <recommendedName>
        <fullName evidence="5">DUF4890 domain-containing protein</fullName>
    </recommendedName>
</protein>
<comment type="caution">
    <text evidence="3">The sequence shown here is derived from an EMBL/GenBank/DDBJ whole genome shotgun (WGS) entry which is preliminary data.</text>
</comment>
<dbReference type="RefSeq" id="WP_270005396.1">
    <property type="nucleotide sequence ID" value="NZ_JAPFGC010000002.1"/>
</dbReference>
<sequence>MKKLLVIALALIAFQTNAQEQNKDSRKGREHKMMQLEPQEMAELQTKKMTLHLDLTEAQQSKIMALNLEQAKERKAFMEQRKAAKEEGKTPTKEDRLKFENKKLDAQIAHKKKMKSILNEEQYKKWETMQEKRAHQRGRLKSKMRHGKRMEEKKMESEMSKD</sequence>
<name>A0ABT4RZS0_9FLAO</name>
<evidence type="ECO:0000313" key="4">
    <source>
        <dbReference type="Proteomes" id="UP001149142"/>
    </source>
</evidence>
<evidence type="ECO:0000256" key="2">
    <source>
        <dbReference type="SAM" id="SignalP"/>
    </source>
</evidence>
<evidence type="ECO:0000256" key="1">
    <source>
        <dbReference type="SAM" id="MobiDB-lite"/>
    </source>
</evidence>
<reference evidence="3" key="1">
    <citation type="submission" date="2022-11" db="EMBL/GenBank/DDBJ databases">
        <title>Refractory cell wall polysaccharides provide important carbon source for microbial heterotrophs in the hadal ocean.</title>
        <authorList>
            <person name="Zhu X."/>
        </authorList>
    </citation>
    <scope>NUCLEOTIDE SEQUENCE</scope>
    <source>
        <strain evidence="3">MTRN7</strain>
    </source>
</reference>
<feature type="compositionally biased region" description="Basic residues" evidence="1">
    <location>
        <begin position="134"/>
        <end position="148"/>
    </location>
</feature>
<feature type="region of interest" description="Disordered" evidence="1">
    <location>
        <begin position="77"/>
        <end position="101"/>
    </location>
</feature>